<feature type="transmembrane region" description="Helical" evidence="1">
    <location>
        <begin position="65"/>
        <end position="83"/>
    </location>
</feature>
<proteinExistence type="predicted"/>
<feature type="transmembrane region" description="Helical" evidence="1">
    <location>
        <begin position="89"/>
        <end position="109"/>
    </location>
</feature>
<reference evidence="2 3" key="1">
    <citation type="submission" date="2020-07" db="EMBL/GenBank/DDBJ databases">
        <title>Sequencing the genomes of 1000 actinobacteria strains.</title>
        <authorList>
            <person name="Klenk H.-P."/>
        </authorList>
    </citation>
    <scope>NUCLEOTIDE SEQUENCE [LARGE SCALE GENOMIC DNA]</scope>
    <source>
        <strain evidence="2 3">DSM 103833</strain>
    </source>
</reference>
<evidence type="ECO:0000313" key="3">
    <source>
        <dbReference type="Proteomes" id="UP000530424"/>
    </source>
</evidence>
<keyword evidence="1" id="KW-0472">Membrane</keyword>
<keyword evidence="1" id="KW-1133">Transmembrane helix</keyword>
<comment type="caution">
    <text evidence="2">The sequence shown here is derived from an EMBL/GenBank/DDBJ whole genome shotgun (WGS) entry which is preliminary data.</text>
</comment>
<dbReference type="Proteomes" id="UP000530424">
    <property type="component" value="Unassembled WGS sequence"/>
</dbReference>
<sequence>MSPVSRVLAAIGGALALVTWLLYLSVIDAQGGGDAARVVFWSVAMLAVPALAAVSLVVSRRAASIVLALATAPAAGLGLLAIFSVGPGFLAAAAALAAACVCALAATGARPAQVL</sequence>
<name>A0A853C9J3_9ACTN</name>
<keyword evidence="1" id="KW-0812">Transmembrane</keyword>
<dbReference type="AlphaFoldDB" id="A0A853C9J3"/>
<dbReference type="RefSeq" id="WP_179669959.1">
    <property type="nucleotide sequence ID" value="NZ_JACCFP010000001.1"/>
</dbReference>
<organism evidence="2 3">
    <name type="scientific">Nocardioides thalensis</name>
    <dbReference type="NCBI Taxonomy" id="1914755"/>
    <lineage>
        <taxon>Bacteria</taxon>
        <taxon>Bacillati</taxon>
        <taxon>Actinomycetota</taxon>
        <taxon>Actinomycetes</taxon>
        <taxon>Propionibacteriales</taxon>
        <taxon>Nocardioidaceae</taxon>
        <taxon>Nocardioides</taxon>
    </lineage>
</organism>
<protein>
    <submittedName>
        <fullName evidence="2">Uncharacterized protein</fullName>
    </submittedName>
</protein>
<keyword evidence="3" id="KW-1185">Reference proteome</keyword>
<gene>
    <name evidence="2" type="ORF">HNR19_004384</name>
</gene>
<dbReference type="EMBL" id="JACCFP010000001">
    <property type="protein sequence ID" value="NYJ03686.1"/>
    <property type="molecule type" value="Genomic_DNA"/>
</dbReference>
<accession>A0A853C9J3</accession>
<evidence type="ECO:0000256" key="1">
    <source>
        <dbReference type="SAM" id="Phobius"/>
    </source>
</evidence>
<feature type="transmembrane region" description="Helical" evidence="1">
    <location>
        <begin position="38"/>
        <end position="58"/>
    </location>
</feature>
<feature type="transmembrane region" description="Helical" evidence="1">
    <location>
        <begin position="7"/>
        <end position="26"/>
    </location>
</feature>
<evidence type="ECO:0000313" key="2">
    <source>
        <dbReference type="EMBL" id="NYJ03686.1"/>
    </source>
</evidence>